<dbReference type="Proteomes" id="UP001467690">
    <property type="component" value="Unassembled WGS sequence"/>
</dbReference>
<dbReference type="EMBL" id="JBELOE010000154">
    <property type="protein sequence ID" value="MER2491922.1"/>
    <property type="molecule type" value="Genomic_DNA"/>
</dbReference>
<proteinExistence type="predicted"/>
<reference evidence="2 3" key="1">
    <citation type="submission" date="2024-06" db="EMBL/GenBank/DDBJ databases">
        <authorList>
            <person name="Chen R.Y."/>
        </authorList>
    </citation>
    <scope>NUCLEOTIDE SEQUENCE [LARGE SCALE GENOMIC DNA]</scope>
    <source>
        <strain evidence="2 3">D2</strain>
    </source>
</reference>
<evidence type="ECO:0000313" key="2">
    <source>
        <dbReference type="EMBL" id="MER2491922.1"/>
    </source>
</evidence>
<accession>A0ABV1RGQ8</accession>
<dbReference type="InterPro" id="IPR022529">
    <property type="entry name" value="DUF3530"/>
</dbReference>
<protein>
    <submittedName>
        <fullName evidence="2">DUF3530 family protein</fullName>
    </submittedName>
</protein>
<keyword evidence="1" id="KW-0732">Signal</keyword>
<dbReference type="RefSeq" id="WP_143871500.1">
    <property type="nucleotide sequence ID" value="NZ_CP041660.1"/>
</dbReference>
<evidence type="ECO:0000313" key="3">
    <source>
        <dbReference type="Proteomes" id="UP001467690"/>
    </source>
</evidence>
<comment type="caution">
    <text evidence="2">The sequence shown here is derived from an EMBL/GenBank/DDBJ whole genome shotgun (WGS) entry which is preliminary data.</text>
</comment>
<feature type="signal peptide" evidence="1">
    <location>
        <begin position="1"/>
        <end position="23"/>
    </location>
</feature>
<dbReference type="Pfam" id="PF12048">
    <property type="entry name" value="DUF3530"/>
    <property type="match status" value="1"/>
</dbReference>
<evidence type="ECO:0000256" key="1">
    <source>
        <dbReference type="SAM" id="SignalP"/>
    </source>
</evidence>
<gene>
    <name evidence="2" type="ORF">ABS311_08490</name>
</gene>
<feature type="chain" id="PRO_5047418432" evidence="1">
    <location>
        <begin position="24"/>
        <end position="285"/>
    </location>
</feature>
<name>A0ABV1RGQ8_9ALTE</name>
<organism evidence="2 3">
    <name type="scientific">Catenovulum sediminis</name>
    <dbReference type="NCBI Taxonomy" id="1740262"/>
    <lineage>
        <taxon>Bacteria</taxon>
        <taxon>Pseudomonadati</taxon>
        <taxon>Pseudomonadota</taxon>
        <taxon>Gammaproteobacteria</taxon>
        <taxon>Alteromonadales</taxon>
        <taxon>Alteromonadaceae</taxon>
        <taxon>Catenovulum</taxon>
    </lineage>
</organism>
<sequence length="285" mass="32212">MTKFWAFVLSVFSMFVSASLLCAAEYVMPVSQHQIASEDLLRYAPTEEIRELMAGELTFTALQSEQESNVVRGVAILLPDINLHANQTGSFFQLRYALNRYGWVSLAGVMPDFELSEKSFGEAADKESLLRPNADTQFIDEVDRNRYLDQLSLVVNAMQEEVVGYPGLILVVAQGATAGWLVEAYQAQKLPLPDALVLIAPYLPDDRLNRALPAQIAQLSVPILDVWSARDNRWALATVPLRNKASKRHLTLHYRQREMFGYAGLESREERLSKEIYGYMTYLGW</sequence>
<keyword evidence="3" id="KW-1185">Reference proteome</keyword>